<dbReference type="Proteomes" id="UP000283732">
    <property type="component" value="Unassembled WGS sequence"/>
</dbReference>
<dbReference type="GO" id="GO:0006352">
    <property type="term" value="P:DNA-templated transcription initiation"/>
    <property type="evidence" value="ECO:0007669"/>
    <property type="project" value="InterPro"/>
</dbReference>
<dbReference type="GO" id="GO:0003677">
    <property type="term" value="F:DNA binding"/>
    <property type="evidence" value="ECO:0007669"/>
    <property type="project" value="InterPro"/>
</dbReference>
<dbReference type="GO" id="GO:0000428">
    <property type="term" value="C:DNA-directed RNA polymerase complex"/>
    <property type="evidence" value="ECO:0007669"/>
    <property type="project" value="UniProtKB-KW"/>
</dbReference>
<dbReference type="InterPro" id="IPR013325">
    <property type="entry name" value="RNA_pol_sigma_r2"/>
</dbReference>
<organism evidence="10 13">
    <name type="scientific">Parabacteroides merdae</name>
    <dbReference type="NCBI Taxonomy" id="46503"/>
    <lineage>
        <taxon>Bacteria</taxon>
        <taxon>Pseudomonadati</taxon>
        <taxon>Bacteroidota</taxon>
        <taxon>Bacteroidia</taxon>
        <taxon>Bacteroidales</taxon>
        <taxon>Tannerellaceae</taxon>
        <taxon>Parabacteroides</taxon>
    </lineage>
</organism>
<dbReference type="InterPro" id="IPR014327">
    <property type="entry name" value="RNA_pol_sigma70_bacteroid"/>
</dbReference>
<dbReference type="RefSeq" id="WP_005649563.1">
    <property type="nucleotide sequence ID" value="NZ_BAABYG010000001.1"/>
</dbReference>
<feature type="domain" description="RNA polymerase sigma-70 region 2" evidence="5">
    <location>
        <begin position="10"/>
        <end position="74"/>
    </location>
</feature>
<dbReference type="InterPro" id="IPR013249">
    <property type="entry name" value="RNA_pol_sigma70_r4_t2"/>
</dbReference>
<accession>A0A3R6DQD8</accession>
<dbReference type="EMBL" id="QSEF01000001">
    <property type="protein sequence ID" value="RGZ51897.1"/>
    <property type="molecule type" value="Genomic_DNA"/>
</dbReference>
<dbReference type="Proteomes" id="UP001055114">
    <property type="component" value="Unassembled WGS sequence"/>
</dbReference>
<evidence type="ECO:0000313" key="13">
    <source>
        <dbReference type="Proteomes" id="UP000285173"/>
    </source>
</evidence>
<feature type="domain" description="RNA polymerase sigma factor 70 region 4 type 2" evidence="6">
    <location>
        <begin position="103"/>
        <end position="151"/>
    </location>
</feature>
<dbReference type="SUPFAM" id="SSF88659">
    <property type="entry name" value="Sigma3 and sigma4 domains of RNA polymerase sigma factors"/>
    <property type="match status" value="1"/>
</dbReference>
<evidence type="ECO:0000313" key="7">
    <source>
        <dbReference type="EMBL" id="GKH70253.1"/>
    </source>
</evidence>
<evidence type="ECO:0000256" key="4">
    <source>
        <dbReference type="ARBA" id="ARBA00023163"/>
    </source>
</evidence>
<evidence type="ECO:0000259" key="6">
    <source>
        <dbReference type="Pfam" id="PF08281"/>
    </source>
</evidence>
<evidence type="ECO:0000259" key="5">
    <source>
        <dbReference type="Pfam" id="PF04542"/>
    </source>
</evidence>
<evidence type="ECO:0000313" key="10">
    <source>
        <dbReference type="EMBL" id="RGZ51897.1"/>
    </source>
</evidence>
<dbReference type="OrthoDB" id="1453134at2"/>
<keyword evidence="4" id="KW-0804">Transcription</keyword>
<evidence type="ECO:0000313" key="8">
    <source>
        <dbReference type="EMBL" id="MTU28180.1"/>
    </source>
</evidence>
<dbReference type="Pfam" id="PF08281">
    <property type="entry name" value="Sigma70_r4_2"/>
    <property type="match status" value="1"/>
</dbReference>
<name>A0A3R6DQD8_9BACT</name>
<evidence type="ECO:0000313" key="14">
    <source>
        <dbReference type="Proteomes" id="UP000437446"/>
    </source>
</evidence>
<dbReference type="Gene3D" id="1.10.1740.10">
    <property type="match status" value="1"/>
</dbReference>
<evidence type="ECO:0000256" key="2">
    <source>
        <dbReference type="ARBA" id="ARBA00023015"/>
    </source>
</evidence>
<dbReference type="InterPro" id="IPR039425">
    <property type="entry name" value="RNA_pol_sigma-70-like"/>
</dbReference>
<gene>
    <name evidence="7" type="ORF">CE91St3_01160</name>
    <name evidence="11" type="ORF">DW191_02420</name>
    <name evidence="10" type="ORF">DW986_00480</name>
    <name evidence="8" type="ORF">GMD66_02885</name>
    <name evidence="9" type="ORF">GMD92_00140</name>
</gene>
<dbReference type="NCBIfam" id="TIGR02937">
    <property type="entry name" value="sigma70-ECF"/>
    <property type="match status" value="1"/>
</dbReference>
<dbReference type="NCBIfam" id="TIGR02985">
    <property type="entry name" value="Sig70_bacteroi1"/>
    <property type="match status" value="1"/>
</dbReference>
<evidence type="ECO:0000313" key="9">
    <source>
        <dbReference type="EMBL" id="MTU67524.1"/>
    </source>
</evidence>
<dbReference type="PANTHER" id="PTHR43133">
    <property type="entry name" value="RNA POLYMERASE ECF-TYPE SIGMA FACTO"/>
    <property type="match status" value="1"/>
</dbReference>
<dbReference type="AlphaFoldDB" id="A0A3R6DQD8"/>
<reference evidence="14 15" key="2">
    <citation type="journal article" date="2019" name="Nat. Med.">
        <title>A library of human gut bacterial isolates paired with longitudinal multiomics data enables mechanistic microbiome research.</title>
        <authorList>
            <person name="Poyet M."/>
            <person name="Groussin M."/>
            <person name="Gibbons S.M."/>
            <person name="Avila-Pacheco J."/>
            <person name="Jiang X."/>
            <person name="Kearney S.M."/>
            <person name="Perrotta A.R."/>
            <person name="Berdy B."/>
            <person name="Zhao S."/>
            <person name="Lieberman T.D."/>
            <person name="Swanson P.K."/>
            <person name="Smith M."/>
            <person name="Roesemann S."/>
            <person name="Alexander J.E."/>
            <person name="Rich S.A."/>
            <person name="Livny J."/>
            <person name="Vlamakis H."/>
            <person name="Clish C."/>
            <person name="Bullock K."/>
            <person name="Deik A."/>
            <person name="Scott J."/>
            <person name="Pierce K.A."/>
            <person name="Xavier R.J."/>
            <person name="Alm E.J."/>
        </authorList>
    </citation>
    <scope>NUCLEOTIDE SEQUENCE [LARGE SCALE GENOMIC DNA]</scope>
    <source>
        <strain evidence="9 15">BIOML-A16</strain>
        <strain evidence="8 14">BIOML-A25</strain>
    </source>
</reference>
<dbReference type="Proteomes" id="UP000437446">
    <property type="component" value="Unassembled WGS sequence"/>
</dbReference>
<dbReference type="EMBL" id="BQNZ01000001">
    <property type="protein sequence ID" value="GKH70253.1"/>
    <property type="molecule type" value="Genomic_DNA"/>
</dbReference>
<dbReference type="InterPro" id="IPR007627">
    <property type="entry name" value="RNA_pol_sigma70_r2"/>
</dbReference>
<dbReference type="InterPro" id="IPR013324">
    <property type="entry name" value="RNA_pol_sigma_r3/r4-like"/>
</dbReference>
<evidence type="ECO:0000313" key="15">
    <source>
        <dbReference type="Proteomes" id="UP000448908"/>
    </source>
</evidence>
<evidence type="ECO:0000256" key="3">
    <source>
        <dbReference type="ARBA" id="ARBA00023082"/>
    </source>
</evidence>
<dbReference type="Gene3D" id="1.10.10.10">
    <property type="entry name" value="Winged helix-like DNA-binding domain superfamily/Winged helix DNA-binding domain"/>
    <property type="match status" value="1"/>
</dbReference>
<reference evidence="7" key="3">
    <citation type="submission" date="2022-01" db="EMBL/GenBank/DDBJ databases">
        <title>Novel bile acid biosynthetic pathways are enriched in the microbiome of centenarians.</title>
        <authorList>
            <person name="Sato Y."/>
            <person name="Atarashi K."/>
            <person name="Plichta R.D."/>
            <person name="Arai Y."/>
            <person name="Sasajima S."/>
            <person name="Kearney M.S."/>
            <person name="Suda W."/>
            <person name="Takeshita K."/>
            <person name="Sasaki T."/>
            <person name="Okamoto S."/>
            <person name="Skelly N.A."/>
            <person name="Okamura Y."/>
            <person name="Vlamakis H."/>
            <person name="Li Y."/>
            <person name="Tanoue T."/>
            <person name="Takei H."/>
            <person name="Nittono H."/>
            <person name="Narushima S."/>
            <person name="Irie J."/>
            <person name="Itoh H."/>
            <person name="Moriya K."/>
            <person name="Sugiura Y."/>
            <person name="Suematsu M."/>
            <person name="Moritoki N."/>
            <person name="Shibata S."/>
            <person name="Littman R.D."/>
            <person name="Fischbach A.M."/>
            <person name="Uwamino Y."/>
            <person name="Inoue T."/>
            <person name="Honda A."/>
            <person name="Hattori M."/>
            <person name="Murai T."/>
            <person name="Xavier J.R."/>
            <person name="Hirose N."/>
            <person name="Honda K."/>
        </authorList>
    </citation>
    <scope>NUCLEOTIDE SEQUENCE</scope>
    <source>
        <strain evidence="7">CE91-St3</strain>
    </source>
</reference>
<comment type="caution">
    <text evidence="10">The sequence shown here is derived from an EMBL/GenBank/DDBJ whole genome shotgun (WGS) entry which is preliminary data.</text>
</comment>
<evidence type="ECO:0000313" key="11">
    <source>
        <dbReference type="EMBL" id="RHH80001.1"/>
    </source>
</evidence>
<evidence type="ECO:0000313" key="12">
    <source>
        <dbReference type="Proteomes" id="UP000283732"/>
    </source>
</evidence>
<dbReference type="GeneID" id="49204134"/>
<sequence length="180" mass="21278">MVNELLFEQLFRMYYAELCRYASRYLSDKQIVEDIVQSFFIAVWEKDGLTINGDNFLPYAYRSVYNRCLNYYKAELSKESFLASLVEEWNGQAEEENDFRYKQEVREALRKLPPKCKQVFLLKCIKGLKYKEIAEVSGISVNTVKYHLGEAFRIMREELIDLQGTVLLFMLMKPVFDVVV</sequence>
<dbReference type="Proteomes" id="UP000285173">
    <property type="component" value="Unassembled WGS sequence"/>
</dbReference>
<dbReference type="SUPFAM" id="SSF88946">
    <property type="entry name" value="Sigma2 domain of RNA polymerase sigma factors"/>
    <property type="match status" value="1"/>
</dbReference>
<keyword evidence="2" id="KW-0805">Transcription regulation</keyword>
<dbReference type="EMBL" id="WNCR01000001">
    <property type="protein sequence ID" value="MTU28180.1"/>
    <property type="molecule type" value="Genomic_DNA"/>
</dbReference>
<keyword evidence="7" id="KW-0240">DNA-directed RNA polymerase</keyword>
<reference evidence="12 13" key="1">
    <citation type="submission" date="2018-08" db="EMBL/GenBank/DDBJ databases">
        <title>A genome reference for cultivated species of the human gut microbiota.</title>
        <authorList>
            <person name="Zou Y."/>
            <person name="Xue W."/>
            <person name="Luo G."/>
        </authorList>
    </citation>
    <scope>NUCLEOTIDE SEQUENCE [LARGE SCALE GENOMIC DNA]</scope>
    <source>
        <strain evidence="11 12">AM16-50</strain>
        <strain evidence="10 13">AM50-15</strain>
    </source>
</reference>
<comment type="similarity">
    <text evidence="1">Belongs to the sigma-70 factor family. ECF subfamily.</text>
</comment>
<keyword evidence="3" id="KW-0731">Sigma factor</keyword>
<dbReference type="EMBL" id="WNDA01000001">
    <property type="protein sequence ID" value="MTU67524.1"/>
    <property type="molecule type" value="Genomic_DNA"/>
</dbReference>
<dbReference type="InterPro" id="IPR014284">
    <property type="entry name" value="RNA_pol_sigma-70_dom"/>
</dbReference>
<dbReference type="Proteomes" id="UP000448908">
    <property type="component" value="Unassembled WGS sequence"/>
</dbReference>
<dbReference type="GO" id="GO:0016987">
    <property type="term" value="F:sigma factor activity"/>
    <property type="evidence" value="ECO:0007669"/>
    <property type="project" value="UniProtKB-KW"/>
</dbReference>
<proteinExistence type="inferred from homology"/>
<dbReference type="EMBL" id="QRKC01000001">
    <property type="protein sequence ID" value="RHH80001.1"/>
    <property type="molecule type" value="Genomic_DNA"/>
</dbReference>
<evidence type="ECO:0000256" key="1">
    <source>
        <dbReference type="ARBA" id="ARBA00010641"/>
    </source>
</evidence>
<protein>
    <submittedName>
        <fullName evidence="7 10">RNA polymerase sigma-70 factor</fullName>
    </submittedName>
</protein>
<dbReference type="InterPro" id="IPR036388">
    <property type="entry name" value="WH-like_DNA-bd_sf"/>
</dbReference>
<dbReference type="Pfam" id="PF04542">
    <property type="entry name" value="Sigma70_r2"/>
    <property type="match status" value="1"/>
</dbReference>
<dbReference type="PANTHER" id="PTHR43133:SF46">
    <property type="entry name" value="RNA POLYMERASE SIGMA-70 FACTOR ECF SUBFAMILY"/>
    <property type="match status" value="1"/>
</dbReference>
<dbReference type="CDD" id="cd06171">
    <property type="entry name" value="Sigma70_r4"/>
    <property type="match status" value="1"/>
</dbReference>